<reference evidence="1" key="1">
    <citation type="journal article" date="2021" name="Proc. Natl. Acad. Sci. U.S.A.">
        <title>A Catalog of Tens of Thousands of Viruses from Human Metagenomes Reveals Hidden Associations with Chronic Diseases.</title>
        <authorList>
            <person name="Tisza M.J."/>
            <person name="Buck C.B."/>
        </authorList>
    </citation>
    <scope>NUCLEOTIDE SEQUENCE</scope>
    <source>
        <strain evidence="1">CtML55</strain>
    </source>
</reference>
<evidence type="ECO:0000313" key="1">
    <source>
        <dbReference type="EMBL" id="DAE30793.1"/>
    </source>
</evidence>
<proteinExistence type="predicted"/>
<dbReference type="EMBL" id="BK059105">
    <property type="protein sequence ID" value="DAE30793.1"/>
    <property type="molecule type" value="Genomic_DNA"/>
</dbReference>
<name>A0A8S5RI95_9VIRU</name>
<protein>
    <submittedName>
        <fullName evidence="1">Uncharacterized protein</fullName>
    </submittedName>
</protein>
<organism evidence="1">
    <name type="scientific">virus sp. ctML55</name>
    <dbReference type="NCBI Taxonomy" id="2827627"/>
    <lineage>
        <taxon>Viruses</taxon>
    </lineage>
</organism>
<sequence length="78" mass="8932">MIKANLSRKEDGTPDEGKYYFNCSSSAVDKETGKVLYYTNYNNELKAITAKPMSDDIINNTFNYPIVKHFSDFLIPLK</sequence>
<accession>A0A8S5RI95</accession>